<dbReference type="PANTHER" id="PTHR44591">
    <property type="entry name" value="STRESS RESPONSE REGULATOR PROTEIN 1"/>
    <property type="match status" value="1"/>
</dbReference>
<sequence>MNDDELLASRILIVDDQPANLRLLEDLLGREGFTNVVSTTEPEQVLDLFTAFDPDLVLLDLMMPGLSGYAVLEQLERQRPADDYRPVLVLTADATSQARQRALSLGAKDFLTKPFDPIEAMLRVWNLLETRLLYKRLRRLVPQSSLLPQRARALGQVQEGEVANQHATSPLPGATGAARKK</sequence>
<dbReference type="RefSeq" id="WP_352888425.1">
    <property type="nucleotide sequence ID" value="NZ_JBEPIJ010000005.1"/>
</dbReference>
<name>A0ABV2AB20_9GAMM</name>
<keyword evidence="1 2" id="KW-0597">Phosphoprotein</keyword>
<dbReference type="EMBL" id="JBEPIJ010000005">
    <property type="protein sequence ID" value="MES0873639.1"/>
    <property type="molecule type" value="Genomic_DNA"/>
</dbReference>
<accession>A0ABV2AB20</accession>
<dbReference type="InterPro" id="IPR011006">
    <property type="entry name" value="CheY-like_superfamily"/>
</dbReference>
<dbReference type="CDD" id="cd17551">
    <property type="entry name" value="REC_RpfG-like"/>
    <property type="match status" value="1"/>
</dbReference>
<dbReference type="Pfam" id="PF00072">
    <property type="entry name" value="Response_reg"/>
    <property type="match status" value="1"/>
</dbReference>
<dbReference type="PANTHER" id="PTHR44591:SF3">
    <property type="entry name" value="RESPONSE REGULATORY DOMAIN-CONTAINING PROTEIN"/>
    <property type="match status" value="1"/>
</dbReference>
<evidence type="ECO:0000313" key="5">
    <source>
        <dbReference type="EMBL" id="MES0873639.1"/>
    </source>
</evidence>
<reference evidence="5 6" key="1">
    <citation type="submission" date="2024-06" db="EMBL/GenBank/DDBJ databases">
        <authorList>
            <person name="Li Z."/>
            <person name="Jiang Y."/>
        </authorList>
    </citation>
    <scope>NUCLEOTIDE SEQUENCE [LARGE SCALE GENOMIC DNA]</scope>
    <source>
        <strain evidence="5 6">HSW-8</strain>
    </source>
</reference>
<comment type="caution">
    <text evidence="5">The sequence shown here is derived from an EMBL/GenBank/DDBJ whole genome shotgun (WGS) entry which is preliminary data.</text>
</comment>
<evidence type="ECO:0000259" key="4">
    <source>
        <dbReference type="PROSITE" id="PS50110"/>
    </source>
</evidence>
<organism evidence="5 6">
    <name type="scientific">Sinimarinibacterium thermocellulolyticum</name>
    <dbReference type="NCBI Taxonomy" id="3170016"/>
    <lineage>
        <taxon>Bacteria</taxon>
        <taxon>Pseudomonadati</taxon>
        <taxon>Pseudomonadota</taxon>
        <taxon>Gammaproteobacteria</taxon>
        <taxon>Nevskiales</taxon>
        <taxon>Nevskiaceae</taxon>
        <taxon>Sinimarinibacterium</taxon>
    </lineage>
</organism>
<feature type="region of interest" description="Disordered" evidence="3">
    <location>
        <begin position="158"/>
        <end position="181"/>
    </location>
</feature>
<dbReference type="Gene3D" id="3.40.50.2300">
    <property type="match status" value="1"/>
</dbReference>
<keyword evidence="6" id="KW-1185">Reference proteome</keyword>
<dbReference type="InterPro" id="IPR050595">
    <property type="entry name" value="Bact_response_regulator"/>
</dbReference>
<evidence type="ECO:0000256" key="2">
    <source>
        <dbReference type="PROSITE-ProRule" id="PRU00169"/>
    </source>
</evidence>
<evidence type="ECO:0000313" key="6">
    <source>
        <dbReference type="Proteomes" id="UP001465331"/>
    </source>
</evidence>
<gene>
    <name evidence="5" type="ORF">ABSH63_06425</name>
</gene>
<dbReference type="SMART" id="SM00448">
    <property type="entry name" value="REC"/>
    <property type="match status" value="1"/>
</dbReference>
<feature type="domain" description="Response regulatory" evidence="4">
    <location>
        <begin position="10"/>
        <end position="128"/>
    </location>
</feature>
<evidence type="ECO:0000256" key="1">
    <source>
        <dbReference type="ARBA" id="ARBA00022553"/>
    </source>
</evidence>
<dbReference type="PROSITE" id="PS50110">
    <property type="entry name" value="RESPONSE_REGULATORY"/>
    <property type="match status" value="1"/>
</dbReference>
<protein>
    <submittedName>
        <fullName evidence="5">Response regulator</fullName>
    </submittedName>
</protein>
<proteinExistence type="predicted"/>
<feature type="modified residue" description="4-aspartylphosphate" evidence="2">
    <location>
        <position position="60"/>
    </location>
</feature>
<evidence type="ECO:0000256" key="3">
    <source>
        <dbReference type="SAM" id="MobiDB-lite"/>
    </source>
</evidence>
<dbReference type="SUPFAM" id="SSF52172">
    <property type="entry name" value="CheY-like"/>
    <property type="match status" value="1"/>
</dbReference>
<dbReference type="Proteomes" id="UP001465331">
    <property type="component" value="Unassembled WGS sequence"/>
</dbReference>
<dbReference type="InterPro" id="IPR001789">
    <property type="entry name" value="Sig_transdc_resp-reg_receiver"/>
</dbReference>